<evidence type="ECO:0000256" key="2">
    <source>
        <dbReference type="ARBA" id="ARBA00022490"/>
    </source>
</evidence>
<accession>A0A9P6NR58</accession>
<feature type="region of interest" description="Disordered" evidence="5">
    <location>
        <begin position="357"/>
        <end position="382"/>
    </location>
</feature>
<evidence type="ECO:0000313" key="7">
    <source>
        <dbReference type="EMBL" id="KAG0151856.1"/>
    </source>
</evidence>
<comment type="caution">
    <text evidence="7">The sequence shown here is derived from an EMBL/GenBank/DDBJ whole genome shotgun (WGS) entry which is preliminary data.</text>
</comment>
<feature type="compositionally biased region" description="Basic residues" evidence="5">
    <location>
        <begin position="59"/>
        <end position="74"/>
    </location>
</feature>
<comment type="subcellular location">
    <subcellularLocation>
        <location evidence="1">Cytoplasm</location>
    </subcellularLocation>
</comment>
<feature type="compositionally biased region" description="Low complexity" evidence="5">
    <location>
        <begin position="471"/>
        <end position="482"/>
    </location>
</feature>
<dbReference type="GO" id="GO:0005815">
    <property type="term" value="C:microtubule organizing center"/>
    <property type="evidence" value="ECO:0007669"/>
    <property type="project" value="InterPro"/>
</dbReference>
<evidence type="ECO:0000256" key="4">
    <source>
        <dbReference type="SAM" id="Coils"/>
    </source>
</evidence>
<dbReference type="PANTHER" id="PTHR23160">
    <property type="entry name" value="SYNAPTONEMAL COMPLEX PROTEIN-RELATED"/>
    <property type="match status" value="1"/>
</dbReference>
<name>A0A9P6NR58_9BASI</name>
<feature type="region of interest" description="Disordered" evidence="5">
    <location>
        <begin position="54"/>
        <end position="235"/>
    </location>
</feature>
<feature type="compositionally biased region" description="Polar residues" evidence="5">
    <location>
        <begin position="446"/>
        <end position="455"/>
    </location>
</feature>
<evidence type="ECO:0000256" key="5">
    <source>
        <dbReference type="SAM" id="MobiDB-lite"/>
    </source>
</evidence>
<organism evidence="7 8">
    <name type="scientific">Cronartium quercuum f. sp. fusiforme G11</name>
    <dbReference type="NCBI Taxonomy" id="708437"/>
    <lineage>
        <taxon>Eukaryota</taxon>
        <taxon>Fungi</taxon>
        <taxon>Dikarya</taxon>
        <taxon>Basidiomycota</taxon>
        <taxon>Pucciniomycotina</taxon>
        <taxon>Pucciniomycetes</taxon>
        <taxon>Pucciniales</taxon>
        <taxon>Coleosporiaceae</taxon>
        <taxon>Cronartium</taxon>
    </lineage>
</organism>
<dbReference type="AlphaFoldDB" id="A0A9P6NR58"/>
<feature type="compositionally biased region" description="Basic and acidic residues" evidence="5">
    <location>
        <begin position="75"/>
        <end position="90"/>
    </location>
</feature>
<keyword evidence="8" id="KW-1185">Reference proteome</keyword>
<evidence type="ECO:0000256" key="1">
    <source>
        <dbReference type="ARBA" id="ARBA00004496"/>
    </source>
</evidence>
<feature type="compositionally biased region" description="Basic and acidic residues" evidence="5">
    <location>
        <begin position="459"/>
        <end position="468"/>
    </location>
</feature>
<dbReference type="Proteomes" id="UP000886653">
    <property type="component" value="Unassembled WGS sequence"/>
</dbReference>
<feature type="coiled-coil region" evidence="4">
    <location>
        <begin position="391"/>
        <end position="432"/>
    </location>
</feature>
<evidence type="ECO:0000313" key="8">
    <source>
        <dbReference type="Proteomes" id="UP000886653"/>
    </source>
</evidence>
<feature type="compositionally biased region" description="Polar residues" evidence="5">
    <location>
        <begin position="173"/>
        <end position="186"/>
    </location>
</feature>
<keyword evidence="3 4" id="KW-0175">Coiled coil</keyword>
<dbReference type="EMBL" id="MU167210">
    <property type="protein sequence ID" value="KAG0151856.1"/>
    <property type="molecule type" value="Genomic_DNA"/>
</dbReference>
<dbReference type="Pfam" id="PF07989">
    <property type="entry name" value="Cnn_1N"/>
    <property type="match status" value="1"/>
</dbReference>
<feature type="coiled-coil region" evidence="4">
    <location>
        <begin position="485"/>
        <end position="698"/>
    </location>
</feature>
<feature type="region of interest" description="Disordered" evidence="5">
    <location>
        <begin position="444"/>
        <end position="482"/>
    </location>
</feature>
<feature type="region of interest" description="Disordered" evidence="5">
    <location>
        <begin position="1"/>
        <end position="22"/>
    </location>
</feature>
<sequence>MDSADYSYGEAATNLPDKTAGGVSKLAGITFGTEEDSFHSDEFDRELGKALAVGTTRRQQLKKGKDRFLGHHHPTSPDDHPEGSPEDSERSGSGQRAQRNVTAPKTFNNNNHPTKTPSRLASRTNPITRNPSDRLSPIAARNVSSKRKASRVSTGRFPNGKASPDPGELNGPEDSNLSSVHQTLNDSAAFALSPPMSPEISRSTSNGGGIAGKKLTTAGGVPKRSLASDASRSKGAHLTLREQEKVIDEVKKENFNLKLKIYFLEDRLAKLAPDQVDLALKENVEIKVEFQTVRQELKRYKRLLLEAERAIAQAKAERDEVLLQQTFEAQNEPPRRQDEQTIRRLEAELRQMKEQLANANQSSITTVQSSHQSTGNSRPALKNQHIEDWVKEEHMLEIKNLKSELTEERQSKEDLLADHQDLKHQLIEAQNALQDTRYAIGRSSRADFQSDSISHPHSRLSDRDEYPSRKSTTTPASTAASAHRIKDLKKEVDDVYAQMAILEDENASLRSQINAQVTMLTTRNTEKEKLQDQVHSLKRQMMELEEEIQRGDCAIENIQNRQNVQVEDDELREELNMYRDKLASALLNLEKREKEIDELNLELQERETMYAQQMEQVNQECTVDLDSAKAEMDHLQDLVEEREYQLEQLGEQLHDIVTLQETTDKTLREKSAKLEEKVLDYEAVLHELEATQADLKDRP</sequence>
<evidence type="ECO:0000256" key="3">
    <source>
        <dbReference type="ARBA" id="ARBA00023054"/>
    </source>
</evidence>
<feature type="compositionally biased region" description="Polar residues" evidence="5">
    <location>
        <begin position="357"/>
        <end position="377"/>
    </location>
</feature>
<keyword evidence="2" id="KW-0963">Cytoplasm</keyword>
<dbReference type="GO" id="GO:0005737">
    <property type="term" value="C:cytoplasm"/>
    <property type="evidence" value="ECO:0007669"/>
    <property type="project" value="UniProtKB-SubCell"/>
</dbReference>
<evidence type="ECO:0000259" key="6">
    <source>
        <dbReference type="Pfam" id="PF07989"/>
    </source>
</evidence>
<feature type="domain" description="Centrosomin N-terminal motif 1" evidence="6">
    <location>
        <begin position="239"/>
        <end position="311"/>
    </location>
</feature>
<dbReference type="GO" id="GO:0007131">
    <property type="term" value="P:reciprocal meiotic recombination"/>
    <property type="evidence" value="ECO:0007669"/>
    <property type="project" value="TreeGrafter"/>
</dbReference>
<dbReference type="OrthoDB" id="2501389at2759"/>
<reference evidence="7" key="1">
    <citation type="submission" date="2013-11" db="EMBL/GenBank/DDBJ databases">
        <title>Genome sequence of the fusiform rust pathogen reveals effectors for host alternation and coevolution with pine.</title>
        <authorList>
            <consortium name="DOE Joint Genome Institute"/>
            <person name="Smith K."/>
            <person name="Pendleton A."/>
            <person name="Kubisiak T."/>
            <person name="Anderson C."/>
            <person name="Salamov A."/>
            <person name="Aerts A."/>
            <person name="Riley R."/>
            <person name="Clum A."/>
            <person name="Lindquist E."/>
            <person name="Ence D."/>
            <person name="Campbell M."/>
            <person name="Kronenberg Z."/>
            <person name="Feau N."/>
            <person name="Dhillon B."/>
            <person name="Hamelin R."/>
            <person name="Burleigh J."/>
            <person name="Smith J."/>
            <person name="Yandell M."/>
            <person name="Nelson C."/>
            <person name="Grigoriev I."/>
            <person name="Davis J."/>
        </authorList>
    </citation>
    <scope>NUCLEOTIDE SEQUENCE</scope>
    <source>
        <strain evidence="7">G11</strain>
    </source>
</reference>
<dbReference type="InterPro" id="IPR012943">
    <property type="entry name" value="Cnn_1N"/>
</dbReference>
<proteinExistence type="predicted"/>
<feature type="compositionally biased region" description="Polar residues" evidence="5">
    <location>
        <begin position="91"/>
        <end position="130"/>
    </location>
</feature>
<gene>
    <name evidence="7" type="ORF">CROQUDRAFT_401337</name>
</gene>
<dbReference type="PANTHER" id="PTHR23160:SF7">
    <property type="entry name" value="MYOSIN HEAVY CHAIN-RELATED PROTEIN"/>
    <property type="match status" value="1"/>
</dbReference>
<dbReference type="Gene3D" id="1.10.287.1490">
    <property type="match status" value="1"/>
</dbReference>
<protein>
    <recommendedName>
        <fullName evidence="6">Centrosomin N-terminal motif 1 domain-containing protein</fullName>
    </recommendedName>
</protein>